<evidence type="ECO:0000313" key="4">
    <source>
        <dbReference type="Proteomes" id="UP000436088"/>
    </source>
</evidence>
<keyword evidence="3" id="KW-0670">Pyruvate</keyword>
<dbReference type="Proteomes" id="UP000436088">
    <property type="component" value="Unassembled WGS sequence"/>
</dbReference>
<protein>
    <submittedName>
        <fullName evidence="3">Pyruvate</fullName>
    </submittedName>
</protein>
<dbReference type="EMBL" id="VEPZ02001776">
    <property type="protein sequence ID" value="KAE8655744.1"/>
    <property type="molecule type" value="Genomic_DNA"/>
</dbReference>
<feature type="compositionally biased region" description="Polar residues" evidence="1">
    <location>
        <begin position="158"/>
        <end position="171"/>
    </location>
</feature>
<evidence type="ECO:0000313" key="3">
    <source>
        <dbReference type="EMBL" id="KAE8655744.1"/>
    </source>
</evidence>
<gene>
    <name evidence="3" type="ORF">F3Y22_tig00117021pilonHSYRG00323</name>
</gene>
<organism evidence="3 4">
    <name type="scientific">Hibiscus syriacus</name>
    <name type="common">Rose of Sharon</name>
    <dbReference type="NCBI Taxonomy" id="106335"/>
    <lineage>
        <taxon>Eukaryota</taxon>
        <taxon>Viridiplantae</taxon>
        <taxon>Streptophyta</taxon>
        <taxon>Embryophyta</taxon>
        <taxon>Tracheophyta</taxon>
        <taxon>Spermatophyta</taxon>
        <taxon>Magnoliopsida</taxon>
        <taxon>eudicotyledons</taxon>
        <taxon>Gunneridae</taxon>
        <taxon>Pentapetalae</taxon>
        <taxon>rosids</taxon>
        <taxon>malvids</taxon>
        <taxon>Malvales</taxon>
        <taxon>Malvaceae</taxon>
        <taxon>Malvoideae</taxon>
        <taxon>Hibiscus</taxon>
    </lineage>
</organism>
<dbReference type="AlphaFoldDB" id="A0A6A2XPE5"/>
<accession>A0A6A2XPE5</accession>
<feature type="transmembrane region" description="Helical" evidence="2">
    <location>
        <begin position="86"/>
        <end position="105"/>
    </location>
</feature>
<name>A0A6A2XPE5_HIBSY</name>
<keyword evidence="4" id="KW-1185">Reference proteome</keyword>
<dbReference type="PANTHER" id="PTHR34064">
    <property type="entry name" value="OS04G0672300 PROTEIN"/>
    <property type="match status" value="1"/>
</dbReference>
<reference evidence="3" key="1">
    <citation type="submission" date="2019-09" db="EMBL/GenBank/DDBJ databases">
        <title>Draft genome information of white flower Hibiscus syriacus.</title>
        <authorList>
            <person name="Kim Y.-M."/>
        </authorList>
    </citation>
    <scope>NUCLEOTIDE SEQUENCE [LARGE SCALE GENOMIC DNA]</scope>
    <source>
        <strain evidence="3">YM2019G1</strain>
    </source>
</reference>
<feature type="region of interest" description="Disordered" evidence="1">
    <location>
        <begin position="158"/>
        <end position="180"/>
    </location>
</feature>
<keyword evidence="2" id="KW-1133">Transmembrane helix</keyword>
<feature type="transmembrane region" description="Helical" evidence="2">
    <location>
        <begin position="34"/>
        <end position="53"/>
    </location>
</feature>
<evidence type="ECO:0000256" key="1">
    <source>
        <dbReference type="SAM" id="MobiDB-lite"/>
    </source>
</evidence>
<evidence type="ECO:0000256" key="2">
    <source>
        <dbReference type="SAM" id="Phobius"/>
    </source>
</evidence>
<comment type="caution">
    <text evidence="3">The sequence shown here is derived from an EMBL/GenBank/DDBJ whole genome shotgun (WGS) entry which is preliminary data.</text>
</comment>
<feature type="transmembrane region" description="Helical" evidence="2">
    <location>
        <begin position="275"/>
        <end position="298"/>
    </location>
</feature>
<proteinExistence type="predicted"/>
<dbReference type="PANTHER" id="PTHR34064:SF4">
    <property type="entry name" value="PROTEIN, PUTATIVE-RELATED"/>
    <property type="match status" value="1"/>
</dbReference>
<sequence>MPHSSTSRVKQKPTLLANPHNHSPVWFLAMPPQAVSPVVAIFVPSILILHQWVSGGCRLGTWLKISRVPHGVRSCLTLSTVLIPPFFHRLLLFLFIFASFSEKMLNLTENPKLDSSSSNEISIQNISVSDHNNGFQYTTDNKTDSFVLDLEGFSHGGSNKEITQNSRFTKSLSRKGSQRGGDKKIISFNCTNSNCKSSLNDKDAFVATSPRGSSTAEKPVTAAVGSTDMANNPQARHQITITTGNITALTESRFNLRRNNSRRHASQWIFDPKRLLFLFATLSSIGTILLIYFTLSIYKTNGDGDAFD</sequence>
<keyword evidence="2" id="KW-0472">Membrane</keyword>
<keyword evidence="2" id="KW-0812">Transmembrane</keyword>